<dbReference type="OrthoDB" id="9906481at2"/>
<accession>E0TBM3</accession>
<proteinExistence type="predicted"/>
<dbReference type="RefSeq" id="WP_013299372.1">
    <property type="nucleotide sequence ID" value="NC_014414.1"/>
</dbReference>
<evidence type="ECO:0000313" key="1">
    <source>
        <dbReference type="EMBL" id="ADM08398.1"/>
    </source>
</evidence>
<organism evidence="1 2">
    <name type="scientific">Parvularcula bermudensis (strain ATCC BAA-594 / HTCC2503 / KCTC 12087)</name>
    <dbReference type="NCBI Taxonomy" id="314260"/>
    <lineage>
        <taxon>Bacteria</taxon>
        <taxon>Pseudomonadati</taxon>
        <taxon>Pseudomonadota</taxon>
        <taxon>Alphaproteobacteria</taxon>
        <taxon>Parvularculales</taxon>
        <taxon>Parvularculaceae</taxon>
        <taxon>Parvularcula</taxon>
    </lineage>
</organism>
<dbReference type="KEGG" id="pbr:PB2503_01597"/>
<evidence type="ECO:0000313" key="2">
    <source>
        <dbReference type="Proteomes" id="UP000001302"/>
    </source>
</evidence>
<dbReference type="AlphaFoldDB" id="E0TBM3"/>
<dbReference type="EMBL" id="CP002156">
    <property type="protein sequence ID" value="ADM08398.1"/>
    <property type="molecule type" value="Genomic_DNA"/>
</dbReference>
<gene>
    <name evidence="1" type="ordered locus">PB2503_01597</name>
</gene>
<reference evidence="1 2" key="2">
    <citation type="journal article" date="2011" name="J. Bacteriol.">
        <title>Complete genome sequence of strain HTCC2503T of Parvularcula bermudensis, the type species of the order "Parvularculales" in the class Alphaproteobacteria.</title>
        <authorList>
            <person name="Oh H.M."/>
            <person name="Kang I."/>
            <person name="Vergin K.L."/>
            <person name="Kang D."/>
            <person name="Rhee K.H."/>
            <person name="Giovannoni S.J."/>
            <person name="Cho J.C."/>
        </authorList>
    </citation>
    <scope>NUCLEOTIDE SEQUENCE [LARGE SCALE GENOMIC DNA]</scope>
    <source>
        <strain evidence="2">ATCC BAA-594 / HTCC2503 / KCTC 12087</strain>
    </source>
</reference>
<sequence>MLSVLSSVVAIVSSMTGGPEMLPVRTVGPVMPSAVAANLEATGWTIIHQSRSADGQVRVLGARNDDGWAIFHRFADCEGERCGAWYQLAELSPQFLGHDAAIDGGAGLTDGPLDARGDAAAALTPVTRSDAVRDHCDAACQRHQIETFATSTYDRTTLCTLAGDAGRQTEGSDALAPVGACGTGWVRTAGAQEDDGAVPMHHRQIAAIVAETEALAEMVTVGRTRALSITTFPLLLPSRDR</sequence>
<dbReference type="Proteomes" id="UP000001302">
    <property type="component" value="Chromosome"/>
</dbReference>
<name>E0TBM3_PARBH</name>
<dbReference type="STRING" id="314260.PB2503_01597"/>
<protein>
    <submittedName>
        <fullName evidence="1">Uncharacterized protein</fullName>
    </submittedName>
</protein>
<keyword evidence="2" id="KW-1185">Reference proteome</keyword>
<reference evidence="2" key="1">
    <citation type="submission" date="2010-08" db="EMBL/GenBank/DDBJ databases">
        <title>Genome sequence of Parvularcula bermudensis HTCC2503.</title>
        <authorList>
            <person name="Kang D.-M."/>
            <person name="Oh H.-M."/>
            <person name="Cho J.-C."/>
        </authorList>
    </citation>
    <scope>NUCLEOTIDE SEQUENCE [LARGE SCALE GENOMIC DNA]</scope>
    <source>
        <strain evidence="2">ATCC BAA-594 / HTCC2503 / KCTC 12087</strain>
    </source>
</reference>
<dbReference type="HOGENOM" id="CLU_1150963_0_0_5"/>